<dbReference type="PROSITE" id="PS50887">
    <property type="entry name" value="GGDEF"/>
    <property type="match status" value="1"/>
</dbReference>
<evidence type="ECO:0000259" key="3">
    <source>
        <dbReference type="PROSITE" id="PS50887"/>
    </source>
</evidence>
<dbReference type="PROSITE" id="PS50883">
    <property type="entry name" value="EAL"/>
    <property type="match status" value="1"/>
</dbReference>
<dbReference type="PANTHER" id="PTHR33121:SF32">
    <property type="entry name" value="RNASE E SPECIFICITY FACTOR CSRD"/>
    <property type="match status" value="1"/>
</dbReference>
<keyword evidence="5" id="KW-1185">Reference proteome</keyword>
<keyword evidence="1" id="KW-0472">Membrane</keyword>
<accession>A0ABU9H7S2</accession>
<protein>
    <submittedName>
        <fullName evidence="4">EAL domain-containing protein</fullName>
    </submittedName>
</protein>
<dbReference type="Proteomes" id="UP001366060">
    <property type="component" value="Unassembled WGS sequence"/>
</dbReference>
<dbReference type="Pfam" id="PF00563">
    <property type="entry name" value="EAL"/>
    <property type="match status" value="1"/>
</dbReference>
<dbReference type="InterPro" id="IPR050706">
    <property type="entry name" value="Cyclic-di-GMP_PDE-like"/>
</dbReference>
<dbReference type="Gene3D" id="3.20.20.450">
    <property type="entry name" value="EAL domain"/>
    <property type="match status" value="1"/>
</dbReference>
<feature type="transmembrane region" description="Helical" evidence="1">
    <location>
        <begin position="133"/>
        <end position="154"/>
    </location>
</feature>
<feature type="domain" description="EAL" evidence="2">
    <location>
        <begin position="394"/>
        <end position="637"/>
    </location>
</feature>
<gene>
    <name evidence="4" type="ORF">V6255_02145</name>
</gene>
<dbReference type="EMBL" id="JBAKBA010000003">
    <property type="protein sequence ID" value="MEL0657927.1"/>
    <property type="molecule type" value="Genomic_DNA"/>
</dbReference>
<dbReference type="SMART" id="SM00267">
    <property type="entry name" value="GGDEF"/>
    <property type="match status" value="1"/>
</dbReference>
<reference evidence="4 5" key="1">
    <citation type="submission" date="2024-02" db="EMBL/GenBank/DDBJ databases">
        <title>Bacteria isolated from the canopy kelp, Nereocystis luetkeana.</title>
        <authorList>
            <person name="Pfister C.A."/>
            <person name="Younker I.T."/>
            <person name="Light S.H."/>
        </authorList>
    </citation>
    <scope>NUCLEOTIDE SEQUENCE [LARGE SCALE GENOMIC DNA]</scope>
    <source>
        <strain evidence="4 5">TI.2.07</strain>
    </source>
</reference>
<dbReference type="Pfam" id="PF17157">
    <property type="entry name" value="GAPES4"/>
    <property type="match status" value="1"/>
</dbReference>
<dbReference type="SUPFAM" id="SSF55073">
    <property type="entry name" value="Nucleotide cyclase"/>
    <property type="match status" value="1"/>
</dbReference>
<evidence type="ECO:0000259" key="2">
    <source>
        <dbReference type="PROSITE" id="PS50883"/>
    </source>
</evidence>
<comment type="caution">
    <text evidence="4">The sequence shown here is derived from an EMBL/GenBank/DDBJ whole genome shotgun (WGS) entry which is preliminary data.</text>
</comment>
<evidence type="ECO:0000256" key="1">
    <source>
        <dbReference type="SAM" id="Phobius"/>
    </source>
</evidence>
<evidence type="ECO:0000313" key="5">
    <source>
        <dbReference type="Proteomes" id="UP001366060"/>
    </source>
</evidence>
<dbReference type="Gene3D" id="3.30.70.270">
    <property type="match status" value="1"/>
</dbReference>
<sequence length="637" mass="72735">MKFTNKFTFITSAIVLTCITLVLIGGMVSLRSLSLKHHQQLIDSVIEVIEKQIDKQTVETQFDSWLPDLLDASGIVRLQVKRGDVTVYQNYYASRQYYPMRLLLRYSYELDKYPDVRLILHTRQPFSELKFTFWPLAGVGTAILLSLSLLYFALRWIKKSFYGAELLERRAHYLLQNNPTARFAQKGEWPKAASQALDVLSERLENSLKERSIFDIHIRGKAFLDEDTGLGNRLAFDNMLDTVTNDESYASNTLILISLTELSTLKYQFGAEQADKVIQQMVDLLKSFCSRYDDSFYGSVKKPEFVILLPQMAYEETKVVAKQLTKALYQLQLPDPSLIDTFFHIGVVNFPFGKEVSHIIDDANRALLVAEHQKISGWHLSEENLKKNVISKGTVHWRGLLTDVLNKDALLLYRQHVVKRDPANTLYSELWSRIIGYDKEVIAAGTFMPMAEKCGLCGQIDKQMLEKVLALLVVRGESCKPIGINLGSRFLMNKENRKWLMFELMQKTKKIRNNLVIEISEHLIDQHYSAMRFALIALQKIGCKIAVDNVGKSVVNTQYILDFNIDYLKLHASLIRDIHLRSTNQVAIQSLMASCLNSHAQVIAVGIETEEEWKCLLRLGICGGQGTLFSTPKQMKV</sequence>
<dbReference type="InterPro" id="IPR001633">
    <property type="entry name" value="EAL_dom"/>
</dbReference>
<dbReference type="InterPro" id="IPR035919">
    <property type="entry name" value="EAL_sf"/>
</dbReference>
<keyword evidence="1" id="KW-0812">Transmembrane</keyword>
<dbReference type="PANTHER" id="PTHR33121">
    <property type="entry name" value="CYCLIC DI-GMP PHOSPHODIESTERASE PDEF"/>
    <property type="match status" value="1"/>
</dbReference>
<dbReference type="InterPro" id="IPR000160">
    <property type="entry name" value="GGDEF_dom"/>
</dbReference>
<dbReference type="CDD" id="cd01948">
    <property type="entry name" value="EAL"/>
    <property type="match status" value="1"/>
</dbReference>
<dbReference type="InterPro" id="IPR033423">
    <property type="entry name" value="GAPES4"/>
</dbReference>
<dbReference type="SUPFAM" id="SSF141868">
    <property type="entry name" value="EAL domain-like"/>
    <property type="match status" value="1"/>
</dbReference>
<proteinExistence type="predicted"/>
<organism evidence="4 5">
    <name type="scientific">Psychromonas arctica</name>
    <dbReference type="NCBI Taxonomy" id="168275"/>
    <lineage>
        <taxon>Bacteria</taxon>
        <taxon>Pseudomonadati</taxon>
        <taxon>Pseudomonadota</taxon>
        <taxon>Gammaproteobacteria</taxon>
        <taxon>Alteromonadales</taxon>
        <taxon>Psychromonadaceae</taxon>
        <taxon>Psychromonas</taxon>
    </lineage>
</organism>
<feature type="transmembrane region" description="Helical" evidence="1">
    <location>
        <begin position="7"/>
        <end position="28"/>
    </location>
</feature>
<dbReference type="InterPro" id="IPR043128">
    <property type="entry name" value="Rev_trsase/Diguanyl_cyclase"/>
</dbReference>
<dbReference type="Pfam" id="PF00990">
    <property type="entry name" value="GGDEF"/>
    <property type="match status" value="1"/>
</dbReference>
<dbReference type="SMART" id="SM00052">
    <property type="entry name" value="EAL"/>
    <property type="match status" value="1"/>
</dbReference>
<keyword evidence="1" id="KW-1133">Transmembrane helix</keyword>
<dbReference type="RefSeq" id="WP_341626669.1">
    <property type="nucleotide sequence ID" value="NZ_JBAKBA010000003.1"/>
</dbReference>
<feature type="domain" description="GGDEF" evidence="3">
    <location>
        <begin position="250"/>
        <end position="383"/>
    </location>
</feature>
<name>A0ABU9H7S2_9GAMM</name>
<dbReference type="InterPro" id="IPR029787">
    <property type="entry name" value="Nucleotide_cyclase"/>
</dbReference>
<evidence type="ECO:0000313" key="4">
    <source>
        <dbReference type="EMBL" id="MEL0657927.1"/>
    </source>
</evidence>